<evidence type="ECO:0000313" key="2">
    <source>
        <dbReference type="EMBL" id="KAF5917064.1"/>
    </source>
</evidence>
<keyword evidence="3" id="KW-1185">Reference proteome</keyword>
<protein>
    <submittedName>
        <fullName evidence="2">Uncharacterized protein</fullName>
    </submittedName>
</protein>
<dbReference type="EMBL" id="JACDTQ010002604">
    <property type="protein sequence ID" value="KAF5917064.1"/>
    <property type="molecule type" value="Genomic_DNA"/>
</dbReference>
<feature type="region of interest" description="Disordered" evidence="1">
    <location>
        <begin position="354"/>
        <end position="378"/>
    </location>
</feature>
<comment type="caution">
    <text evidence="2">The sequence shown here is derived from an EMBL/GenBank/DDBJ whole genome shotgun (WGS) entry which is preliminary data.</text>
</comment>
<accession>A0A7J7EN81</accession>
<dbReference type="Proteomes" id="UP000551758">
    <property type="component" value="Unassembled WGS sequence"/>
</dbReference>
<sequence length="378" mass="41948">MAALVQSPRWAWPRDVIEPAGGRNSNTGEASEVQARPEASLVTAREGASAPEHPNRNRLLYSSLGYFLSRSFSTSENISITLSSDQGKPLCIFLMAAIVSHQMNELVARCSCGVHLGGVEATGPCSEGCDIAGWYQSTQPIEIFKLEQGDKPWIQKEKMHGQSFPEVGEIDDNMQWSLEIQNKFNNMERGHEHSSSGNIFYLCRKLVTLRQSHDTFYILNSNLDLVNQHKSCAVKNPDNFNRYEKSFLYTKHEKCYTGIKKPGYSGVTAHKQKGADSWKTCRNYGSGVHQPPTGIIKKSNTNVEDRRDRIKRYKGAHQDKDALGGSGLMGGSGENISAVNVLDTLLVPDEAYEATGPVHKPKHETPEKNNNAAYDESK</sequence>
<dbReference type="AlphaFoldDB" id="A0A7J7EN81"/>
<reference evidence="2 3" key="1">
    <citation type="journal article" date="2020" name="Mol. Biol. Evol.">
        <title>Interspecific Gene Flow and the Evolution of Specialization in Black and White Rhinoceros.</title>
        <authorList>
            <person name="Moodley Y."/>
            <person name="Westbury M.V."/>
            <person name="Russo I.M."/>
            <person name="Gopalakrishnan S."/>
            <person name="Rakotoarivelo A."/>
            <person name="Olsen R.A."/>
            <person name="Prost S."/>
            <person name="Tunstall T."/>
            <person name="Ryder O.A."/>
            <person name="Dalen L."/>
            <person name="Bruford M.W."/>
        </authorList>
    </citation>
    <scope>NUCLEOTIDE SEQUENCE [LARGE SCALE GENOMIC DNA]</scope>
    <source>
        <strain evidence="2">SBR-YM</strain>
        <tissue evidence="2">Skin</tissue>
    </source>
</reference>
<name>A0A7J7EN81_DICBM</name>
<evidence type="ECO:0000256" key="1">
    <source>
        <dbReference type="SAM" id="MobiDB-lite"/>
    </source>
</evidence>
<proteinExistence type="predicted"/>
<evidence type="ECO:0000313" key="3">
    <source>
        <dbReference type="Proteomes" id="UP000551758"/>
    </source>
</evidence>
<feature type="region of interest" description="Disordered" evidence="1">
    <location>
        <begin position="15"/>
        <end position="54"/>
    </location>
</feature>
<gene>
    <name evidence="2" type="ORF">HPG69_013989</name>
</gene>
<organism evidence="2 3">
    <name type="scientific">Diceros bicornis minor</name>
    <name type="common">South-central black rhinoceros</name>
    <dbReference type="NCBI Taxonomy" id="77932"/>
    <lineage>
        <taxon>Eukaryota</taxon>
        <taxon>Metazoa</taxon>
        <taxon>Chordata</taxon>
        <taxon>Craniata</taxon>
        <taxon>Vertebrata</taxon>
        <taxon>Euteleostomi</taxon>
        <taxon>Mammalia</taxon>
        <taxon>Eutheria</taxon>
        <taxon>Laurasiatheria</taxon>
        <taxon>Perissodactyla</taxon>
        <taxon>Rhinocerotidae</taxon>
        <taxon>Diceros</taxon>
    </lineage>
</organism>